<evidence type="ECO:0000313" key="2">
    <source>
        <dbReference type="Proteomes" id="UP000198848"/>
    </source>
</evidence>
<accession>A0A1H1F992</accession>
<name>A0A1H1F992_NATTX</name>
<proteinExistence type="predicted"/>
<organism evidence="1 2">
    <name type="scientific">Natronobacterium texcoconense</name>
    <dbReference type="NCBI Taxonomy" id="1095778"/>
    <lineage>
        <taxon>Archaea</taxon>
        <taxon>Methanobacteriati</taxon>
        <taxon>Methanobacteriota</taxon>
        <taxon>Stenosarchaea group</taxon>
        <taxon>Halobacteria</taxon>
        <taxon>Halobacteriales</taxon>
        <taxon>Natrialbaceae</taxon>
        <taxon>Natronobacterium</taxon>
    </lineage>
</organism>
<dbReference type="STRING" id="1095778.SAMN04489842_1869"/>
<protein>
    <submittedName>
        <fullName evidence="1">Uncharacterized protein</fullName>
    </submittedName>
</protein>
<reference evidence="2" key="1">
    <citation type="submission" date="2016-10" db="EMBL/GenBank/DDBJ databases">
        <authorList>
            <person name="Varghese N."/>
            <person name="Submissions S."/>
        </authorList>
    </citation>
    <scope>NUCLEOTIDE SEQUENCE [LARGE SCALE GENOMIC DNA]</scope>
    <source>
        <strain evidence="2">DSM 24767</strain>
    </source>
</reference>
<evidence type="ECO:0000313" key="1">
    <source>
        <dbReference type="EMBL" id="SDQ97334.1"/>
    </source>
</evidence>
<gene>
    <name evidence="1" type="ORF">SAMN04489842_1869</name>
</gene>
<dbReference type="Proteomes" id="UP000198848">
    <property type="component" value="Unassembled WGS sequence"/>
</dbReference>
<dbReference type="AlphaFoldDB" id="A0A1H1F992"/>
<sequence>MPSTYDCPQLQTVNQARNSSESLTRRHVLTALGTALTGTLAGCSELSSKEYENLQEHPVYIDPNVELSIPDTMQIVDAPKDANLIVIPDTPDIAAPQAIEWLKQKRVIALLGGEAWSTWLSWVETDAYEETFEHPDMVGERLPDSRLVITWPTPAAALTAQYRLESEPSDSDILTALDNTIEDIRPRTTESTDLRQ</sequence>
<dbReference type="EMBL" id="FNLC01000002">
    <property type="protein sequence ID" value="SDQ97334.1"/>
    <property type="molecule type" value="Genomic_DNA"/>
</dbReference>
<keyword evidence="2" id="KW-1185">Reference proteome</keyword>